<keyword evidence="1" id="KW-1133">Transmembrane helix</keyword>
<feature type="transmembrane region" description="Helical" evidence="1">
    <location>
        <begin position="20"/>
        <end position="38"/>
    </location>
</feature>
<gene>
    <name evidence="2" type="ORF">ASPFODRAFT_52390</name>
</gene>
<dbReference type="VEuPathDB" id="FungiDB:ASPFODRAFT_52390"/>
<evidence type="ECO:0000313" key="2">
    <source>
        <dbReference type="EMBL" id="OJZ81324.1"/>
    </source>
</evidence>
<sequence>MAIQRDVADICAQSVPTHNFMVLCALYLKALAVSYGLATGRLASLTIRYSKNDNEAKSGLSLHTI</sequence>
<protein>
    <submittedName>
        <fullName evidence="2">Uncharacterized protein</fullName>
    </submittedName>
</protein>
<dbReference type="Proteomes" id="UP000184063">
    <property type="component" value="Unassembled WGS sequence"/>
</dbReference>
<organism evidence="2 3">
    <name type="scientific">Aspergillus luchuensis (strain CBS 106.47)</name>
    <dbReference type="NCBI Taxonomy" id="1137211"/>
    <lineage>
        <taxon>Eukaryota</taxon>
        <taxon>Fungi</taxon>
        <taxon>Dikarya</taxon>
        <taxon>Ascomycota</taxon>
        <taxon>Pezizomycotina</taxon>
        <taxon>Eurotiomycetes</taxon>
        <taxon>Eurotiomycetidae</taxon>
        <taxon>Eurotiales</taxon>
        <taxon>Aspergillaceae</taxon>
        <taxon>Aspergillus</taxon>
        <taxon>Aspergillus subgen. Circumdati</taxon>
    </lineage>
</organism>
<keyword evidence="1" id="KW-0472">Membrane</keyword>
<evidence type="ECO:0000313" key="3">
    <source>
        <dbReference type="Proteomes" id="UP000184063"/>
    </source>
</evidence>
<dbReference type="AlphaFoldDB" id="A0A1M3T3I3"/>
<evidence type="ECO:0000256" key="1">
    <source>
        <dbReference type="SAM" id="Phobius"/>
    </source>
</evidence>
<keyword evidence="1" id="KW-0812">Transmembrane</keyword>
<name>A0A1M3T3I3_ASPLC</name>
<reference evidence="3" key="1">
    <citation type="journal article" date="2017" name="Genome Biol.">
        <title>Comparative genomics reveals high biological diversity and specific adaptations in the industrially and medically important fungal genus Aspergillus.</title>
        <authorList>
            <person name="de Vries R.P."/>
            <person name="Riley R."/>
            <person name="Wiebenga A."/>
            <person name="Aguilar-Osorio G."/>
            <person name="Amillis S."/>
            <person name="Uchima C.A."/>
            <person name="Anderluh G."/>
            <person name="Asadollahi M."/>
            <person name="Askin M."/>
            <person name="Barry K."/>
            <person name="Battaglia E."/>
            <person name="Bayram O."/>
            <person name="Benocci T."/>
            <person name="Braus-Stromeyer S.A."/>
            <person name="Caldana C."/>
            <person name="Canovas D."/>
            <person name="Cerqueira G.C."/>
            <person name="Chen F."/>
            <person name="Chen W."/>
            <person name="Choi C."/>
            <person name="Clum A."/>
            <person name="Dos Santos R.A."/>
            <person name="Damasio A.R."/>
            <person name="Diallinas G."/>
            <person name="Emri T."/>
            <person name="Fekete E."/>
            <person name="Flipphi M."/>
            <person name="Freyberg S."/>
            <person name="Gallo A."/>
            <person name="Gournas C."/>
            <person name="Habgood R."/>
            <person name="Hainaut M."/>
            <person name="Harispe M.L."/>
            <person name="Henrissat B."/>
            <person name="Hilden K.S."/>
            <person name="Hope R."/>
            <person name="Hossain A."/>
            <person name="Karabika E."/>
            <person name="Karaffa L."/>
            <person name="Karanyi Z."/>
            <person name="Krasevec N."/>
            <person name="Kuo A."/>
            <person name="Kusch H."/>
            <person name="LaButti K."/>
            <person name="Lagendijk E.L."/>
            <person name="Lapidus A."/>
            <person name="Levasseur A."/>
            <person name="Lindquist E."/>
            <person name="Lipzen A."/>
            <person name="Logrieco A.F."/>
            <person name="MacCabe A."/>
            <person name="Maekelae M.R."/>
            <person name="Malavazi I."/>
            <person name="Melin P."/>
            <person name="Meyer V."/>
            <person name="Mielnichuk N."/>
            <person name="Miskei M."/>
            <person name="Molnar A.P."/>
            <person name="Mule G."/>
            <person name="Ngan C.Y."/>
            <person name="Orejas M."/>
            <person name="Orosz E."/>
            <person name="Ouedraogo J.P."/>
            <person name="Overkamp K.M."/>
            <person name="Park H.-S."/>
            <person name="Perrone G."/>
            <person name="Piumi F."/>
            <person name="Punt P.J."/>
            <person name="Ram A.F."/>
            <person name="Ramon A."/>
            <person name="Rauscher S."/>
            <person name="Record E."/>
            <person name="Riano-Pachon D.M."/>
            <person name="Robert V."/>
            <person name="Roehrig J."/>
            <person name="Ruller R."/>
            <person name="Salamov A."/>
            <person name="Salih N.S."/>
            <person name="Samson R.A."/>
            <person name="Sandor E."/>
            <person name="Sanguinetti M."/>
            <person name="Schuetze T."/>
            <person name="Sepcic K."/>
            <person name="Shelest E."/>
            <person name="Sherlock G."/>
            <person name="Sophianopoulou V."/>
            <person name="Squina F.M."/>
            <person name="Sun H."/>
            <person name="Susca A."/>
            <person name="Todd R.B."/>
            <person name="Tsang A."/>
            <person name="Unkles S.E."/>
            <person name="van de Wiele N."/>
            <person name="van Rossen-Uffink D."/>
            <person name="Oliveira J.V."/>
            <person name="Vesth T.C."/>
            <person name="Visser J."/>
            <person name="Yu J.-H."/>
            <person name="Zhou M."/>
            <person name="Andersen M.R."/>
            <person name="Archer D.B."/>
            <person name="Baker S.E."/>
            <person name="Benoit I."/>
            <person name="Brakhage A.A."/>
            <person name="Braus G.H."/>
            <person name="Fischer R."/>
            <person name="Frisvad J.C."/>
            <person name="Goldman G.H."/>
            <person name="Houbraken J."/>
            <person name="Oakley B."/>
            <person name="Pocsi I."/>
            <person name="Scazzocchio C."/>
            <person name="Seiboth B."/>
            <person name="vanKuyk P.A."/>
            <person name="Wortman J."/>
            <person name="Dyer P.S."/>
            <person name="Grigoriev I.V."/>
        </authorList>
    </citation>
    <scope>NUCLEOTIDE SEQUENCE [LARGE SCALE GENOMIC DNA]</scope>
    <source>
        <strain evidence="3">CBS 106.47</strain>
    </source>
</reference>
<accession>A0A1M3T3I3</accession>
<proteinExistence type="predicted"/>
<dbReference type="EMBL" id="KV878251">
    <property type="protein sequence ID" value="OJZ81324.1"/>
    <property type="molecule type" value="Genomic_DNA"/>
</dbReference>